<dbReference type="AlphaFoldDB" id="W6JW14"/>
<keyword evidence="3" id="KW-1185">Reference proteome</keyword>
<proteinExistence type="predicted"/>
<gene>
    <name evidence="2" type="ORF">BN11_1960028</name>
</gene>
<protein>
    <submittedName>
        <fullName evidence="2">Uncharacterized protein</fullName>
    </submittedName>
</protein>
<sequence length="146" mass="16117">MSEPRRATYGYEELAARIEQVLGERPSPSALRAARAQGRRTESTLTKPRLTVGMPAPLPASSRTAPATFDVEEVERWLAGHPRLAWSRALEEAEQALARGEDVESVISQALARGLSWRTITTVLVEHDGQPRSTAGVHKRYRHLGP</sequence>
<organism evidence="2 3">
    <name type="scientific">Nostocoides australiense Ben110</name>
    <dbReference type="NCBI Taxonomy" id="1193182"/>
    <lineage>
        <taxon>Bacteria</taxon>
        <taxon>Bacillati</taxon>
        <taxon>Actinomycetota</taxon>
        <taxon>Actinomycetes</taxon>
        <taxon>Micrococcales</taxon>
        <taxon>Intrasporangiaceae</taxon>
        <taxon>Nostocoides</taxon>
    </lineage>
</organism>
<feature type="region of interest" description="Disordered" evidence="1">
    <location>
        <begin position="25"/>
        <end position="66"/>
    </location>
</feature>
<evidence type="ECO:0000313" key="2">
    <source>
        <dbReference type="EMBL" id="CCH72780.1"/>
    </source>
</evidence>
<feature type="compositionally biased region" description="Low complexity" evidence="1">
    <location>
        <begin position="25"/>
        <end position="36"/>
    </location>
</feature>
<comment type="caution">
    <text evidence="2">The sequence shown here is derived from an EMBL/GenBank/DDBJ whole genome shotgun (WGS) entry which is preliminary data.</text>
</comment>
<dbReference type="EMBL" id="CAJA01000108">
    <property type="protein sequence ID" value="CCH72780.1"/>
    <property type="molecule type" value="Genomic_DNA"/>
</dbReference>
<evidence type="ECO:0000313" key="3">
    <source>
        <dbReference type="Proteomes" id="UP000035763"/>
    </source>
</evidence>
<dbReference type="OrthoDB" id="5148269at2"/>
<dbReference type="RefSeq" id="WP_048698280.1">
    <property type="nucleotide sequence ID" value="NZ_HG764815.1"/>
</dbReference>
<dbReference type="Proteomes" id="UP000035763">
    <property type="component" value="Unassembled WGS sequence"/>
</dbReference>
<dbReference type="STRING" id="1193182.BN11_1960028"/>
<evidence type="ECO:0000256" key="1">
    <source>
        <dbReference type="SAM" id="MobiDB-lite"/>
    </source>
</evidence>
<reference evidence="2 3" key="1">
    <citation type="journal article" date="2013" name="ISME J.">
        <title>A metabolic model for members of the genus Tetrasphaera involved in enhanced biological phosphorus removal.</title>
        <authorList>
            <person name="Kristiansen R."/>
            <person name="Nguyen H.T.T."/>
            <person name="Saunders A.M."/>
            <person name="Nielsen J.L."/>
            <person name="Wimmer R."/>
            <person name="Le V.Q."/>
            <person name="McIlroy S.J."/>
            <person name="Petrovski S."/>
            <person name="Seviour R.J."/>
            <person name="Calteau A."/>
            <person name="Nielsen K.L."/>
            <person name="Nielsen P.H."/>
        </authorList>
    </citation>
    <scope>NUCLEOTIDE SEQUENCE [LARGE SCALE GENOMIC DNA]</scope>
    <source>
        <strain evidence="2 3">Ben110</strain>
    </source>
</reference>
<accession>W6JW14</accession>
<name>W6JW14_9MICO</name>